<keyword evidence="3" id="KW-1185">Reference proteome</keyword>
<comment type="function">
    <text evidence="1">Catalyzes the specific phosphorylation of 1,6-anhydro-N-acetylmuramic acid (anhMurNAc) with the simultaneous cleavage of the 1,6-anhydro ring, generating MurNAc-6-P. Is required for the utilization of anhMurNAc either imported from the medium or derived from its own cell wall murein, and thus plays a role in cell wall recycling.</text>
</comment>
<dbReference type="InterPro" id="IPR005338">
    <property type="entry name" value="Anhydro_N_Ac-Mur_kinase"/>
</dbReference>
<comment type="similarity">
    <text evidence="1">Belongs to the anhydro-N-acetylmuramic acid kinase family.</text>
</comment>
<dbReference type="UniPathway" id="UPA00544"/>
<dbReference type="GO" id="GO:0016773">
    <property type="term" value="F:phosphotransferase activity, alcohol group as acceptor"/>
    <property type="evidence" value="ECO:0007669"/>
    <property type="project" value="UniProtKB-UniRule"/>
</dbReference>
<dbReference type="Proteomes" id="UP000004508">
    <property type="component" value="Unassembled WGS sequence"/>
</dbReference>
<keyword evidence="1" id="KW-0418">Kinase</keyword>
<keyword evidence="1" id="KW-0119">Carbohydrate metabolism</keyword>
<name>D6TRN2_KTERA</name>
<organism evidence="2 3">
    <name type="scientific">Ktedonobacter racemifer DSM 44963</name>
    <dbReference type="NCBI Taxonomy" id="485913"/>
    <lineage>
        <taxon>Bacteria</taxon>
        <taxon>Bacillati</taxon>
        <taxon>Chloroflexota</taxon>
        <taxon>Ktedonobacteria</taxon>
        <taxon>Ktedonobacterales</taxon>
        <taxon>Ktedonobacteraceae</taxon>
        <taxon>Ktedonobacter</taxon>
    </lineage>
</organism>
<keyword evidence="1" id="KW-0547">Nucleotide-binding</keyword>
<sequence length="436" mass="46327">MAYENERSTRPMRVLGLNSGTSVDGIDLALCEFLPVAPGELSLRLLAYEEASFPASLRQQVFNILRTPQAHLADLTELNFLLGAAFAEAVETFCLHQQVSRAEIDLVASHGQTLYHLVEPGRVRSTWQTGEAAVIAQRLGISVVADMRVADVAAGGQGAPLASFFDALLFSDPQQTLALQNIGGIGNVTFLPAGQGPSGAYAFDTGPGNVLIDAAVRHYTQGALHFDRDGALAHQGTVDEGLVSQVLAHPYFHQLPPKTTGRELFGDAFAAQLIAQATDAGLSPEDTIATLTAITIKSIIHAYRTYGPAHLGEVLVGGGGGYNPVLMQGLQAGLPTTRVRLFEETGLPAGAKEGILFALLGHECLYGRANNLPGSTGASAPAILGKIVPGRNYRQLLRQVHTDLEHQEETSTAGTYPMLHRLHLIQNNVPAPGTQQ</sequence>
<dbReference type="GO" id="GO:0097175">
    <property type="term" value="P:1,6-anhydro-N-acetyl-beta-muramic acid catabolic process"/>
    <property type="evidence" value="ECO:0007669"/>
    <property type="project" value="UniProtKB-UniRule"/>
</dbReference>
<dbReference type="GO" id="GO:0016301">
    <property type="term" value="F:kinase activity"/>
    <property type="evidence" value="ECO:0007669"/>
    <property type="project" value="UniProtKB-KW"/>
</dbReference>
<dbReference type="eggNOG" id="COG2377">
    <property type="taxonomic scope" value="Bacteria"/>
</dbReference>
<dbReference type="EMBL" id="ADVG01000002">
    <property type="protein sequence ID" value="EFH85984.1"/>
    <property type="molecule type" value="Genomic_DNA"/>
</dbReference>
<comment type="pathway">
    <text evidence="1">Amino-sugar metabolism; 1,6-anhydro-N-acetylmuramate degradation.</text>
</comment>
<dbReference type="InParanoid" id="D6TRN2"/>
<evidence type="ECO:0000313" key="2">
    <source>
        <dbReference type="EMBL" id="EFH85984.1"/>
    </source>
</evidence>
<keyword evidence="1" id="KW-0808">Transferase</keyword>
<feature type="binding site" evidence="1">
    <location>
        <begin position="20"/>
        <end position="27"/>
    </location>
    <ligand>
        <name>ATP</name>
        <dbReference type="ChEBI" id="CHEBI:30616"/>
    </ligand>
</feature>
<proteinExistence type="inferred from homology"/>
<dbReference type="Gene3D" id="3.30.420.40">
    <property type="match status" value="2"/>
</dbReference>
<evidence type="ECO:0000256" key="1">
    <source>
        <dbReference type="HAMAP-Rule" id="MF_01270"/>
    </source>
</evidence>
<reference evidence="2 3" key="1">
    <citation type="journal article" date="2011" name="Stand. Genomic Sci.">
        <title>Non-contiguous finished genome sequence and contextual data of the filamentous soil bacterium Ktedonobacter racemifer type strain (SOSP1-21).</title>
        <authorList>
            <person name="Chang Y.J."/>
            <person name="Land M."/>
            <person name="Hauser L."/>
            <person name="Chertkov O."/>
            <person name="Del Rio T.G."/>
            <person name="Nolan M."/>
            <person name="Copeland A."/>
            <person name="Tice H."/>
            <person name="Cheng J.F."/>
            <person name="Lucas S."/>
            <person name="Han C."/>
            <person name="Goodwin L."/>
            <person name="Pitluck S."/>
            <person name="Ivanova N."/>
            <person name="Ovchinikova G."/>
            <person name="Pati A."/>
            <person name="Chen A."/>
            <person name="Palaniappan K."/>
            <person name="Mavromatis K."/>
            <person name="Liolios K."/>
            <person name="Brettin T."/>
            <person name="Fiebig A."/>
            <person name="Rohde M."/>
            <person name="Abt B."/>
            <person name="Goker M."/>
            <person name="Detter J.C."/>
            <person name="Woyke T."/>
            <person name="Bristow J."/>
            <person name="Eisen J.A."/>
            <person name="Markowitz V."/>
            <person name="Hugenholtz P."/>
            <person name="Kyrpides N.C."/>
            <person name="Klenk H.P."/>
            <person name="Lapidus A."/>
        </authorList>
    </citation>
    <scope>NUCLEOTIDE SEQUENCE [LARGE SCALE GENOMIC DNA]</scope>
    <source>
        <strain evidence="3">DSM 44963</strain>
    </source>
</reference>
<dbReference type="GO" id="GO:0006040">
    <property type="term" value="P:amino sugar metabolic process"/>
    <property type="evidence" value="ECO:0007669"/>
    <property type="project" value="InterPro"/>
</dbReference>
<dbReference type="PANTHER" id="PTHR30605:SF0">
    <property type="entry name" value="ANHYDRO-N-ACETYLMURAMIC ACID KINASE"/>
    <property type="match status" value="1"/>
</dbReference>
<dbReference type="InterPro" id="IPR043129">
    <property type="entry name" value="ATPase_NBD"/>
</dbReference>
<protein>
    <recommendedName>
        <fullName evidence="1">Anhydro-N-acetylmuramic acid kinase</fullName>
        <ecNumber evidence="1">2.7.1.170</ecNumber>
    </recommendedName>
    <alternativeName>
        <fullName evidence="1">AnhMurNAc kinase</fullName>
    </alternativeName>
</protein>
<dbReference type="UniPathway" id="UPA00343"/>
<dbReference type="EC" id="2.7.1.170" evidence="1"/>
<dbReference type="GO" id="GO:0005524">
    <property type="term" value="F:ATP binding"/>
    <property type="evidence" value="ECO:0007669"/>
    <property type="project" value="UniProtKB-UniRule"/>
</dbReference>
<evidence type="ECO:0000313" key="3">
    <source>
        <dbReference type="Proteomes" id="UP000004508"/>
    </source>
</evidence>
<dbReference type="GO" id="GO:0009254">
    <property type="term" value="P:peptidoglycan turnover"/>
    <property type="evidence" value="ECO:0007669"/>
    <property type="project" value="UniProtKB-UniRule"/>
</dbReference>
<dbReference type="STRING" id="485913.Krac_7248"/>
<dbReference type="AlphaFoldDB" id="D6TRN2"/>
<dbReference type="SUPFAM" id="SSF53067">
    <property type="entry name" value="Actin-like ATPase domain"/>
    <property type="match status" value="1"/>
</dbReference>
<accession>D6TRN2</accession>
<dbReference type="HAMAP" id="MF_01270">
    <property type="entry name" value="AnhMurNAc_kinase"/>
    <property type="match status" value="1"/>
</dbReference>
<comment type="pathway">
    <text evidence="1">Cell wall biogenesis; peptidoglycan recycling.</text>
</comment>
<comment type="caution">
    <text evidence="2">The sequence shown here is derived from an EMBL/GenBank/DDBJ whole genome shotgun (WGS) entry which is preliminary data.</text>
</comment>
<gene>
    <name evidence="1" type="primary">anmK</name>
    <name evidence="2" type="ORF">Krac_7248</name>
</gene>
<dbReference type="Pfam" id="PF03702">
    <property type="entry name" value="AnmK"/>
    <property type="match status" value="1"/>
</dbReference>
<dbReference type="NCBIfam" id="NF007148">
    <property type="entry name" value="PRK09585.3-2"/>
    <property type="match status" value="1"/>
</dbReference>
<comment type="catalytic activity">
    <reaction evidence="1">
        <text>1,6-anhydro-N-acetyl-beta-muramate + ATP + H2O = N-acetyl-D-muramate 6-phosphate + ADP + H(+)</text>
        <dbReference type="Rhea" id="RHEA:24952"/>
        <dbReference type="ChEBI" id="CHEBI:15377"/>
        <dbReference type="ChEBI" id="CHEBI:15378"/>
        <dbReference type="ChEBI" id="CHEBI:30616"/>
        <dbReference type="ChEBI" id="CHEBI:58690"/>
        <dbReference type="ChEBI" id="CHEBI:58722"/>
        <dbReference type="ChEBI" id="CHEBI:456216"/>
        <dbReference type="EC" id="2.7.1.170"/>
    </reaction>
</comment>
<dbReference type="CDD" id="cd24050">
    <property type="entry name" value="ASKHA_NBD_ANMK"/>
    <property type="match status" value="1"/>
</dbReference>
<keyword evidence="1" id="KW-0067">ATP-binding</keyword>
<dbReference type="PANTHER" id="PTHR30605">
    <property type="entry name" value="ANHYDRO-N-ACETYLMURAMIC ACID KINASE"/>
    <property type="match status" value="1"/>
</dbReference>